<dbReference type="Gene3D" id="1.10.10.1150">
    <property type="entry name" value="Coenzyme PQQ synthesis protein D (PqqD)"/>
    <property type="match status" value="1"/>
</dbReference>
<sequence>MSETPETPDTRVPRLAVGCRVRTVSPDEAMLLVPEGALKLKGAASEIISLIDGQRSVEAITIELQQKHATTDSSQIATEVKQFLDKLHARSVLLYSDQAEDS</sequence>
<evidence type="ECO:0000256" key="3">
    <source>
        <dbReference type="ARBA" id="ARBA00022905"/>
    </source>
</evidence>
<proteinExistence type="predicted"/>
<keyword evidence="5" id="KW-1185">Reference proteome</keyword>
<evidence type="ECO:0000313" key="5">
    <source>
        <dbReference type="Proteomes" id="UP000568106"/>
    </source>
</evidence>
<comment type="subunit">
    <text evidence="2">Monomer. Interacts with PqqE.</text>
</comment>
<dbReference type="UniPathway" id="UPA00539"/>
<accession>A0A7W8MQA8</accession>
<dbReference type="EMBL" id="JACHDY010000001">
    <property type="protein sequence ID" value="MBB5315595.1"/>
    <property type="molecule type" value="Genomic_DNA"/>
</dbReference>
<keyword evidence="3" id="KW-0884">PQQ biosynthesis</keyword>
<dbReference type="Proteomes" id="UP000568106">
    <property type="component" value="Unassembled WGS sequence"/>
</dbReference>
<dbReference type="InterPro" id="IPR041881">
    <property type="entry name" value="PqqD_sf"/>
</dbReference>
<evidence type="ECO:0000256" key="2">
    <source>
        <dbReference type="ARBA" id="ARBA00011741"/>
    </source>
</evidence>
<organism evidence="4 5">
    <name type="scientific">Tunturiibacter empetritectus</name>
    <dbReference type="NCBI Taxonomy" id="3069691"/>
    <lineage>
        <taxon>Bacteria</taxon>
        <taxon>Pseudomonadati</taxon>
        <taxon>Acidobacteriota</taxon>
        <taxon>Terriglobia</taxon>
        <taxon>Terriglobales</taxon>
        <taxon>Acidobacteriaceae</taxon>
        <taxon>Tunturiibacter</taxon>
    </lineage>
</organism>
<comment type="pathway">
    <text evidence="1">Cofactor biosynthesis; pyrroloquinoline quinone biosynthesis.</text>
</comment>
<evidence type="ECO:0000313" key="4">
    <source>
        <dbReference type="EMBL" id="MBB5315595.1"/>
    </source>
</evidence>
<protein>
    <submittedName>
        <fullName evidence="4">Coenzyme PQQ biosynthesis protein PqqD</fullName>
    </submittedName>
</protein>
<comment type="caution">
    <text evidence="4">The sequence shown here is derived from an EMBL/GenBank/DDBJ whole genome shotgun (WGS) entry which is preliminary data.</text>
</comment>
<dbReference type="NCBIfam" id="TIGR03859">
    <property type="entry name" value="PQQ_PqqD"/>
    <property type="match status" value="1"/>
</dbReference>
<dbReference type="InterPro" id="IPR008792">
    <property type="entry name" value="PQQD"/>
</dbReference>
<name>A0A7W8MQA8_9BACT</name>
<dbReference type="GO" id="GO:0048038">
    <property type="term" value="F:quinone binding"/>
    <property type="evidence" value="ECO:0007669"/>
    <property type="project" value="InterPro"/>
</dbReference>
<reference evidence="4" key="1">
    <citation type="submission" date="2020-08" db="EMBL/GenBank/DDBJ databases">
        <title>Genomic Encyclopedia of Type Strains, Phase IV (KMG-V): Genome sequencing to study the core and pangenomes of soil and plant-associated prokaryotes.</title>
        <authorList>
            <person name="Whitman W."/>
        </authorList>
    </citation>
    <scope>NUCLEOTIDE SEQUENCE [LARGE SCALE GENOMIC DNA]</scope>
    <source>
        <strain evidence="4">M8UP27</strain>
    </source>
</reference>
<dbReference type="AlphaFoldDB" id="A0A7W8MQA8"/>
<dbReference type="Pfam" id="PF05402">
    <property type="entry name" value="PqqD"/>
    <property type="match status" value="1"/>
</dbReference>
<evidence type="ECO:0000256" key="1">
    <source>
        <dbReference type="ARBA" id="ARBA00004886"/>
    </source>
</evidence>
<dbReference type="GO" id="GO:0018189">
    <property type="term" value="P:pyrroloquinoline quinone biosynthetic process"/>
    <property type="evidence" value="ECO:0007669"/>
    <property type="project" value="UniProtKB-UniPathway"/>
</dbReference>
<gene>
    <name evidence="4" type="ORF">HDF09_000245</name>
</gene>
<dbReference type="InterPro" id="IPR022479">
    <property type="entry name" value="PqqD_bac"/>
</dbReference>